<sequence>MIMLKRYFYEFTEHLLEGDKPSAYFRKIEDQDFFNNEYPFTLLSRLKNTEQNLKWHPEGNVWNHTLNVIDNGALLKEKSDDPLVFMWSCLLHDIGKPETIKLTKGRITAYDHDKAGERLAAEFLNFFGCDGDFVYKVSKMVRWHMQVLMVIKNLPQADLETMVKEVPVHEIALLAMCDRLGRGEVTREVLEEERKNIKYFLEKCMPLLNS</sequence>
<dbReference type="InterPro" id="IPR006675">
    <property type="entry name" value="HDIG_dom"/>
</dbReference>
<dbReference type="PANTHER" id="PTHR47545:SF2">
    <property type="entry name" value="CC-ADDING TRNA NUCLEOTIDYLTRANSFERASE"/>
    <property type="match status" value="1"/>
</dbReference>
<proteinExistence type="predicted"/>
<dbReference type="InterPro" id="IPR006674">
    <property type="entry name" value="HD_domain"/>
</dbReference>
<dbReference type="PANTHER" id="PTHR47545">
    <property type="entry name" value="MULTIFUNCTIONAL CCA PROTEIN"/>
    <property type="match status" value="1"/>
</dbReference>
<keyword evidence="1" id="KW-0547">Nucleotide-binding</keyword>
<reference evidence="3 4" key="1">
    <citation type="submission" date="2016-02" db="EMBL/GenBank/DDBJ databases">
        <title>Comparison of Clostridium stercorarium subspecies using comparative genomics and transcriptomics.</title>
        <authorList>
            <person name="Schellenberg J."/>
            <person name="Thallinger G."/>
            <person name="Levin D.B."/>
            <person name="Zhang X."/>
            <person name="Alvare G."/>
            <person name="Fristensky B."/>
            <person name="Sparling R."/>
        </authorList>
    </citation>
    <scope>NUCLEOTIDE SEQUENCE [LARGE SCALE GENOMIC DNA]</scope>
    <source>
        <strain evidence="3 4">DSM 9219</strain>
    </source>
</reference>
<dbReference type="NCBIfam" id="TIGR00277">
    <property type="entry name" value="HDIG"/>
    <property type="match status" value="1"/>
</dbReference>
<dbReference type="InterPro" id="IPR050124">
    <property type="entry name" value="tRNA_CCA-adding_enzyme"/>
</dbReference>
<gene>
    <name evidence="3" type="ORF">CSTERLE_11055</name>
</gene>
<dbReference type="Pfam" id="PF01966">
    <property type="entry name" value="HD"/>
    <property type="match status" value="1"/>
</dbReference>
<dbReference type="EMBL" id="CP014673">
    <property type="protein sequence ID" value="ANX02696.1"/>
    <property type="molecule type" value="Genomic_DNA"/>
</dbReference>
<keyword evidence="3" id="KW-0378">Hydrolase</keyword>
<dbReference type="GO" id="GO:0000166">
    <property type="term" value="F:nucleotide binding"/>
    <property type="evidence" value="ECO:0007669"/>
    <property type="project" value="UniProtKB-KW"/>
</dbReference>
<dbReference type="Proteomes" id="UP000092931">
    <property type="component" value="Chromosome"/>
</dbReference>
<feature type="domain" description="HD" evidence="2">
    <location>
        <begin position="61"/>
        <end position="149"/>
    </location>
</feature>
<dbReference type="AlphaFoldDB" id="A0A1B1YPN8"/>
<evidence type="ECO:0000313" key="4">
    <source>
        <dbReference type="Proteomes" id="UP000092931"/>
    </source>
</evidence>
<dbReference type="CDD" id="cd00077">
    <property type="entry name" value="HDc"/>
    <property type="match status" value="1"/>
</dbReference>
<protein>
    <submittedName>
        <fullName evidence="3">Phosphohydrolase</fullName>
    </submittedName>
</protein>
<dbReference type="Gene3D" id="1.10.3090.10">
    <property type="entry name" value="cca-adding enzyme, domain 2"/>
    <property type="match status" value="1"/>
</dbReference>
<evidence type="ECO:0000259" key="2">
    <source>
        <dbReference type="Pfam" id="PF01966"/>
    </source>
</evidence>
<dbReference type="InterPro" id="IPR003607">
    <property type="entry name" value="HD/PDEase_dom"/>
</dbReference>
<dbReference type="GO" id="GO:0016787">
    <property type="term" value="F:hydrolase activity"/>
    <property type="evidence" value="ECO:0007669"/>
    <property type="project" value="UniProtKB-KW"/>
</dbReference>
<organism evidence="3 4">
    <name type="scientific">Thermoclostridium stercorarium subsp. leptospartum DSM 9219</name>
    <dbReference type="NCBI Taxonomy" id="1346611"/>
    <lineage>
        <taxon>Bacteria</taxon>
        <taxon>Bacillati</taxon>
        <taxon>Bacillota</taxon>
        <taxon>Clostridia</taxon>
        <taxon>Eubacteriales</taxon>
        <taxon>Oscillospiraceae</taxon>
        <taxon>Thermoclostridium</taxon>
    </lineage>
</organism>
<evidence type="ECO:0000256" key="1">
    <source>
        <dbReference type="ARBA" id="ARBA00022741"/>
    </source>
</evidence>
<evidence type="ECO:0000313" key="3">
    <source>
        <dbReference type="EMBL" id="ANX02696.1"/>
    </source>
</evidence>
<dbReference type="SUPFAM" id="SSF109604">
    <property type="entry name" value="HD-domain/PDEase-like"/>
    <property type="match status" value="1"/>
</dbReference>
<dbReference type="RefSeq" id="WP_169835190.1">
    <property type="nucleotide sequence ID" value="NZ_CP014673.1"/>
</dbReference>
<accession>A0A1B1YPN8</accession>
<name>A0A1B1YPN8_THEST</name>